<proteinExistence type="predicted"/>
<gene>
    <name evidence="1" type="ORF">S01H4_54409</name>
</gene>
<name>X1EWJ3_9ZZZZ</name>
<protein>
    <submittedName>
        <fullName evidence="1">Uncharacterized protein</fullName>
    </submittedName>
</protein>
<organism evidence="1">
    <name type="scientific">marine sediment metagenome</name>
    <dbReference type="NCBI Taxonomy" id="412755"/>
    <lineage>
        <taxon>unclassified sequences</taxon>
        <taxon>metagenomes</taxon>
        <taxon>ecological metagenomes</taxon>
    </lineage>
</organism>
<comment type="caution">
    <text evidence="1">The sequence shown here is derived from an EMBL/GenBank/DDBJ whole genome shotgun (WGS) entry which is preliminary data.</text>
</comment>
<dbReference type="AlphaFoldDB" id="X1EWJ3"/>
<feature type="non-terminal residue" evidence="1">
    <location>
        <position position="238"/>
    </location>
</feature>
<sequence>MVEATLERKRREIRRSEQEAIRHDAERKKFLEDIARIEGEIREREVLIATREKSAAFFERWSRDLLVDVVQRDIAKKVARDMKRSAASFRGWQKRDRKEIAGLRRREALAFYYIHYYRVRWANWTSDYWLEDLRDVIKPVVRKRESEETLDSEFIEATEARMKEFEEAIPPLLDELREIGRVAVEREWKLRWPRQYPTMDRWISAVYGRMRAINFWIAEIRVELVALQIVQVDIVIYS</sequence>
<evidence type="ECO:0000313" key="1">
    <source>
        <dbReference type="EMBL" id="GAH12968.1"/>
    </source>
</evidence>
<dbReference type="EMBL" id="BART01031309">
    <property type="protein sequence ID" value="GAH12968.1"/>
    <property type="molecule type" value="Genomic_DNA"/>
</dbReference>
<accession>X1EWJ3</accession>
<reference evidence="1" key="1">
    <citation type="journal article" date="2014" name="Front. Microbiol.">
        <title>High frequency of phylogenetically diverse reductive dehalogenase-homologous genes in deep subseafloor sedimentary metagenomes.</title>
        <authorList>
            <person name="Kawai M."/>
            <person name="Futagami T."/>
            <person name="Toyoda A."/>
            <person name="Takaki Y."/>
            <person name="Nishi S."/>
            <person name="Hori S."/>
            <person name="Arai W."/>
            <person name="Tsubouchi T."/>
            <person name="Morono Y."/>
            <person name="Uchiyama I."/>
            <person name="Ito T."/>
            <person name="Fujiyama A."/>
            <person name="Inagaki F."/>
            <person name="Takami H."/>
        </authorList>
    </citation>
    <scope>NUCLEOTIDE SEQUENCE</scope>
    <source>
        <strain evidence="1">Expedition CK06-06</strain>
    </source>
</reference>